<dbReference type="EMBL" id="NSFD01000005">
    <property type="protein sequence ID" value="PBA27897.1"/>
    <property type="molecule type" value="Genomic_DNA"/>
</dbReference>
<accession>A0A2A2ZMY8</accession>
<organism evidence="1 2">
    <name type="scientific">Mycobacterium avium</name>
    <dbReference type="NCBI Taxonomy" id="1764"/>
    <lineage>
        <taxon>Bacteria</taxon>
        <taxon>Bacillati</taxon>
        <taxon>Actinomycetota</taxon>
        <taxon>Actinomycetes</taxon>
        <taxon>Mycobacteriales</taxon>
        <taxon>Mycobacteriaceae</taxon>
        <taxon>Mycobacterium</taxon>
        <taxon>Mycobacterium avium complex (MAC)</taxon>
    </lineage>
</organism>
<proteinExistence type="predicted"/>
<evidence type="ECO:0000313" key="1">
    <source>
        <dbReference type="EMBL" id="PBA27897.1"/>
    </source>
</evidence>
<gene>
    <name evidence="1" type="ORF">CKJ66_04645</name>
</gene>
<name>A0A2A2ZMY8_MYCAV</name>
<dbReference type="AlphaFoldDB" id="A0A2A2ZMY8"/>
<dbReference type="Proteomes" id="UP000217768">
    <property type="component" value="Unassembled WGS sequence"/>
</dbReference>
<dbReference type="RefSeq" id="WP_095794992.1">
    <property type="nucleotide sequence ID" value="NZ_NSFD01000005.1"/>
</dbReference>
<sequence>MTLHEATAADALAQLRAEIESLAGAAAAATIRTTPLRVEISGREPNEYSTEIWYEDATFKVITCDGCVGLSGGSGRTLDWWPDFTLIDTEQIRAIVSALLSAHEWVIRHEKT</sequence>
<protein>
    <submittedName>
        <fullName evidence="1">Uncharacterized protein</fullName>
    </submittedName>
</protein>
<reference evidence="1 2" key="1">
    <citation type="submission" date="2017-08" db="EMBL/GenBank/DDBJ databases">
        <title>Phylogenetic analysis of Mycobacterium avium complex whole genomes.</title>
        <authorList>
            <person name="Caverly L.J."/>
            <person name="Spilker T."/>
            <person name="Lipuma J."/>
        </authorList>
    </citation>
    <scope>NUCLEOTIDE SEQUENCE [LARGE SCALE GENOMIC DNA]</scope>
    <source>
        <strain evidence="1 2">FLAC0165</strain>
    </source>
</reference>
<evidence type="ECO:0000313" key="2">
    <source>
        <dbReference type="Proteomes" id="UP000217768"/>
    </source>
</evidence>
<comment type="caution">
    <text evidence="1">The sequence shown here is derived from an EMBL/GenBank/DDBJ whole genome shotgun (WGS) entry which is preliminary data.</text>
</comment>